<name>A0ABY0BMM3_MORCA</name>
<dbReference type="Proteomes" id="UP000268436">
    <property type="component" value="Unassembled WGS sequence"/>
</dbReference>
<keyword evidence="2" id="KW-1185">Reference proteome</keyword>
<reference evidence="1 2" key="1">
    <citation type="submission" date="2018-12" db="EMBL/GenBank/DDBJ databases">
        <title>Persistence of Moraxella catarrhalis in Chronic Obstructive Pulmonary Disease and Regulation of the Hag/MID Adhesin.</title>
        <authorList>
            <person name="Murphy T."/>
            <person name="Zhao X."/>
            <person name="Vyas G."/>
            <person name="Aluvathingal J."/>
            <person name="Nadendla S."/>
            <person name="Tallon L."/>
            <person name="Tettelin H."/>
        </authorList>
    </citation>
    <scope>NUCLEOTIDE SEQUENCE [LARGE SCALE GENOMIC DNA]</scope>
    <source>
        <strain evidence="1 2">173P27B1</strain>
    </source>
</reference>
<dbReference type="Pfam" id="PF04860">
    <property type="entry name" value="Phage_portal"/>
    <property type="match status" value="1"/>
</dbReference>
<evidence type="ECO:0000313" key="2">
    <source>
        <dbReference type="Proteomes" id="UP000268436"/>
    </source>
</evidence>
<dbReference type="InterPro" id="IPR006944">
    <property type="entry name" value="Phage/GTA_portal"/>
</dbReference>
<comment type="caution">
    <text evidence="1">The sequence shown here is derived from an EMBL/GenBank/DDBJ whole genome shotgun (WGS) entry which is preliminary data.</text>
</comment>
<dbReference type="InterPro" id="IPR006427">
    <property type="entry name" value="Portal_HK97"/>
</dbReference>
<proteinExistence type="predicted"/>
<evidence type="ECO:0000313" key="1">
    <source>
        <dbReference type="EMBL" id="RUO17437.1"/>
    </source>
</evidence>
<dbReference type="NCBIfam" id="TIGR01537">
    <property type="entry name" value="portal_HK97"/>
    <property type="match status" value="1"/>
</dbReference>
<dbReference type="EMBL" id="RYER01000004">
    <property type="protein sequence ID" value="RUO17437.1"/>
    <property type="molecule type" value="Genomic_DNA"/>
</dbReference>
<protein>
    <submittedName>
        <fullName evidence="1">Phage portal protein, HK97 family</fullName>
    </submittedName>
</protein>
<dbReference type="RefSeq" id="WP_004463070.1">
    <property type="nucleotide sequence ID" value="NZ_JAEOBK010000001.1"/>
</dbReference>
<organism evidence="1 2">
    <name type="scientific">Moraxella catarrhalis</name>
    <name type="common">Branhamella catarrhalis</name>
    <dbReference type="NCBI Taxonomy" id="480"/>
    <lineage>
        <taxon>Bacteria</taxon>
        <taxon>Pseudomonadati</taxon>
        <taxon>Pseudomonadota</taxon>
        <taxon>Gammaproteobacteria</taxon>
        <taxon>Moraxellales</taxon>
        <taxon>Moraxellaceae</taxon>
        <taxon>Moraxella</taxon>
    </lineage>
</organism>
<accession>A0ABY0BMM3</accession>
<sequence length="400" mass="44202">MNDENWWSRFYARLFGGGKRLDKGSEVAPFNSMHMPSGTAVTAETALKLSAVWACVRLRSQTIASLPLHLKSDSKELATDHHLYRILHDSPNADMTASEFWESVIVSLDLWGNAYVYITRLGGRVVSLDILDPSITVVKRNRDGDISYKVGEDIFGAEDVLHIKGFTMDGLVGLSPIRYQAGVMGAQIDANNAASHTFGNNLKAGGFLQTDNILNSEQRQKLRGNLEYFSKPENAGKYMVLEAGMSVSSSGVKMNPSDAQLLETRYFGIEEICRAFGVPPQLIGHTDKASSWASSLEGMNLGFLTYSLRPTLERIEQAIRKKLLSPSERSQYSPKFSVEGLLRADSQGRANFYTTMLQNGVMTRNEVRALEDLPPMSGGDSLTVQLNLTPLEKLGQDHEN</sequence>
<gene>
    <name evidence="1" type="ORF">EJK54_1933</name>
</gene>